<protein>
    <submittedName>
        <fullName evidence="1">Uncharacterized protein</fullName>
    </submittedName>
</protein>
<dbReference type="OrthoDB" id="10545887at2759"/>
<comment type="caution">
    <text evidence="1">The sequence shown here is derived from an EMBL/GenBank/DDBJ whole genome shotgun (WGS) entry which is preliminary data.</text>
</comment>
<evidence type="ECO:0000313" key="1">
    <source>
        <dbReference type="EMBL" id="KAF7373457.1"/>
    </source>
</evidence>
<dbReference type="AlphaFoldDB" id="A0A8H6Z9J7"/>
<dbReference type="Proteomes" id="UP000623467">
    <property type="component" value="Unassembled WGS sequence"/>
</dbReference>
<sequence>MHPSAARSFLKPLLRVRSQSLAVVRAGNRRRSDNYSRILPPHIHNKTTTRAFSFTPTPHDRKKMLKTVALQKAEIQSLTTEIASGRAKIHASISQIESIKAEADSVYTELRAWDAEQKSLQEQLEDLRVVTSRTAPIVLDASLTTLSFAVLLIAIRDAKGFAREEALTSLHQLRYIHETQILHIPEVLPASNIDILQLSSSLLSQNPAQPPPTKPFSQEIFEELRESMRMRSAIPPAKADLLCDSLLKAHSLPDDYEVTLGQFLFTARFQIAEEKAGRVPPNPDWQEAIRLWGKVAGTRSLKSTKFSREELAIRFYSILSDVDKE</sequence>
<proteinExistence type="predicted"/>
<evidence type="ECO:0000313" key="2">
    <source>
        <dbReference type="Proteomes" id="UP000623467"/>
    </source>
</evidence>
<dbReference type="EMBL" id="JACAZH010000003">
    <property type="protein sequence ID" value="KAF7373457.1"/>
    <property type="molecule type" value="Genomic_DNA"/>
</dbReference>
<keyword evidence="2" id="KW-1185">Reference proteome</keyword>
<accession>A0A8H6Z9J7</accession>
<name>A0A8H6Z9J7_9AGAR</name>
<gene>
    <name evidence="1" type="ORF">MSAN_00555400</name>
</gene>
<reference evidence="1" key="1">
    <citation type="submission" date="2020-05" db="EMBL/GenBank/DDBJ databases">
        <title>Mycena genomes resolve the evolution of fungal bioluminescence.</title>
        <authorList>
            <person name="Tsai I.J."/>
        </authorList>
    </citation>
    <scope>NUCLEOTIDE SEQUENCE</scope>
    <source>
        <strain evidence="1">160909Yilan</strain>
    </source>
</reference>
<organism evidence="1 2">
    <name type="scientific">Mycena sanguinolenta</name>
    <dbReference type="NCBI Taxonomy" id="230812"/>
    <lineage>
        <taxon>Eukaryota</taxon>
        <taxon>Fungi</taxon>
        <taxon>Dikarya</taxon>
        <taxon>Basidiomycota</taxon>
        <taxon>Agaricomycotina</taxon>
        <taxon>Agaricomycetes</taxon>
        <taxon>Agaricomycetidae</taxon>
        <taxon>Agaricales</taxon>
        <taxon>Marasmiineae</taxon>
        <taxon>Mycenaceae</taxon>
        <taxon>Mycena</taxon>
    </lineage>
</organism>